<dbReference type="InterPro" id="IPR026950">
    <property type="entry name" value="Caps_assemb_Wzi"/>
</dbReference>
<gene>
    <name evidence="1" type="ORF">ACHKAR_18215</name>
</gene>
<sequence>MIKKTLGVLLFLLAIAGKTQVLYPDSYLVDYNKLLELQNDSLRKRIMVNTANVSPNEYDRTPEWNAWGDHYQIYTGGESRFSVLPVISSFGFNSKYPRSYNDGPVWRGKGMNADINFGFRGHFGMLHYTFAPVVYYAQNKDYPRPNGAASEFSYPYSSKIDWVQQYGPEAVTRFHMGQSDLRLIYKKLTLGVSTQNVVLGPSQVNPIIMSNNAAMFPHIDFGTDTPIETVIGDFEFRSYWGIMNESDYFDDNDRNNQRYFQGGGAYYRPSFLPGLSVGATRIHYRDWKIQKFALSDVFLSFADFSSNKDSLSSGSVVNDVYDQMIAINLKWTFEEVGFETYLEFAKNDFSNIRALATEPEHSRAYTIGFIKVFDLGDNKAVKATYEHTTLGQTRLIKLRFSPPYYLHHLAPQGYTEGGQLLGAGIGPGSNGDILMVNYYFPQGMYGMSLQRIRFNDDYAFAAFDPNGDRPFDVEYTATLKALRFVNDFTVGAELSLSNRLNWQYIKDNDVNNLYFRFVLGYQLANLAKQ</sequence>
<dbReference type="Pfam" id="PF14052">
    <property type="entry name" value="Caps_assemb_Wzi"/>
    <property type="match status" value="1"/>
</dbReference>
<name>A0ABW7NCW7_9BACT</name>
<organism evidence="1 2">
    <name type="scientific">Marinoscillum luteum</name>
    <dbReference type="NCBI Taxonomy" id="861051"/>
    <lineage>
        <taxon>Bacteria</taxon>
        <taxon>Pseudomonadati</taxon>
        <taxon>Bacteroidota</taxon>
        <taxon>Cytophagia</taxon>
        <taxon>Cytophagales</taxon>
        <taxon>Reichenbachiellaceae</taxon>
        <taxon>Marinoscillum</taxon>
    </lineage>
</organism>
<reference evidence="1 2" key="1">
    <citation type="journal article" date="2013" name="Int. J. Syst. Evol. Microbiol.">
        <title>Marinoscillum luteum sp. nov., isolated from marine sediment.</title>
        <authorList>
            <person name="Cha I.T."/>
            <person name="Park S.J."/>
            <person name="Kim S.J."/>
            <person name="Kim J.G."/>
            <person name="Jung M.Y."/>
            <person name="Shin K.S."/>
            <person name="Kwon K.K."/>
            <person name="Yang S.H."/>
            <person name="Seo Y.S."/>
            <person name="Rhee S.K."/>
        </authorList>
    </citation>
    <scope>NUCLEOTIDE SEQUENCE [LARGE SCALE GENOMIC DNA]</scope>
    <source>
        <strain evidence="1 2">KCTC 23939</strain>
    </source>
</reference>
<proteinExistence type="predicted"/>
<dbReference type="EMBL" id="JBIPKE010000020">
    <property type="protein sequence ID" value="MFH6985393.1"/>
    <property type="molecule type" value="Genomic_DNA"/>
</dbReference>
<dbReference type="RefSeq" id="WP_395418857.1">
    <property type="nucleotide sequence ID" value="NZ_JBIPKE010000020.1"/>
</dbReference>
<dbReference type="InterPro" id="IPR038636">
    <property type="entry name" value="Wzi_sf"/>
</dbReference>
<protein>
    <submittedName>
        <fullName evidence="1">Capsule assembly Wzi family protein</fullName>
    </submittedName>
</protein>
<comment type="caution">
    <text evidence="1">The sequence shown here is derived from an EMBL/GenBank/DDBJ whole genome shotgun (WGS) entry which is preliminary data.</text>
</comment>
<accession>A0ABW7NCW7</accession>
<evidence type="ECO:0000313" key="1">
    <source>
        <dbReference type="EMBL" id="MFH6985393.1"/>
    </source>
</evidence>
<dbReference type="Proteomes" id="UP001610063">
    <property type="component" value="Unassembled WGS sequence"/>
</dbReference>
<dbReference type="Gene3D" id="2.40.160.130">
    <property type="entry name" value="Capsule assembly protein Wzi"/>
    <property type="match status" value="1"/>
</dbReference>
<keyword evidence="2" id="KW-1185">Reference proteome</keyword>
<evidence type="ECO:0000313" key="2">
    <source>
        <dbReference type="Proteomes" id="UP001610063"/>
    </source>
</evidence>